<dbReference type="Proteomes" id="UP000299102">
    <property type="component" value="Unassembled WGS sequence"/>
</dbReference>
<reference evidence="1 2" key="1">
    <citation type="journal article" date="2019" name="Commun. Biol.">
        <title>The bagworm genome reveals a unique fibroin gene that provides high tensile strength.</title>
        <authorList>
            <person name="Kono N."/>
            <person name="Nakamura H."/>
            <person name="Ohtoshi R."/>
            <person name="Tomita M."/>
            <person name="Numata K."/>
            <person name="Arakawa K."/>
        </authorList>
    </citation>
    <scope>NUCLEOTIDE SEQUENCE [LARGE SCALE GENOMIC DNA]</scope>
</reference>
<proteinExistence type="predicted"/>
<accession>A0A4C1VSH5</accession>
<comment type="caution">
    <text evidence="1">The sequence shown here is derived from an EMBL/GenBank/DDBJ whole genome shotgun (WGS) entry which is preliminary data.</text>
</comment>
<evidence type="ECO:0000313" key="2">
    <source>
        <dbReference type="Proteomes" id="UP000299102"/>
    </source>
</evidence>
<gene>
    <name evidence="1" type="ORF">EVAR_26419_1</name>
</gene>
<evidence type="ECO:0000313" key="1">
    <source>
        <dbReference type="EMBL" id="GBP40755.1"/>
    </source>
</evidence>
<dbReference type="EMBL" id="BGZK01000387">
    <property type="protein sequence ID" value="GBP40755.1"/>
    <property type="molecule type" value="Genomic_DNA"/>
</dbReference>
<dbReference type="AlphaFoldDB" id="A0A4C1VSH5"/>
<protein>
    <submittedName>
        <fullName evidence="1">Uncharacterized protein</fullName>
    </submittedName>
</protein>
<sequence>MEMPVVHHDSITLSPSVCIASNFASGLSPFASRCEVVKDRSGDKHSLRESISIAHRPLRSIDTMQHHEMRCGPLRCVRHCTRHSHWYRAVIEASAN</sequence>
<organism evidence="1 2">
    <name type="scientific">Eumeta variegata</name>
    <name type="common">Bagworm moth</name>
    <name type="synonym">Eumeta japonica</name>
    <dbReference type="NCBI Taxonomy" id="151549"/>
    <lineage>
        <taxon>Eukaryota</taxon>
        <taxon>Metazoa</taxon>
        <taxon>Ecdysozoa</taxon>
        <taxon>Arthropoda</taxon>
        <taxon>Hexapoda</taxon>
        <taxon>Insecta</taxon>
        <taxon>Pterygota</taxon>
        <taxon>Neoptera</taxon>
        <taxon>Endopterygota</taxon>
        <taxon>Lepidoptera</taxon>
        <taxon>Glossata</taxon>
        <taxon>Ditrysia</taxon>
        <taxon>Tineoidea</taxon>
        <taxon>Psychidae</taxon>
        <taxon>Oiketicinae</taxon>
        <taxon>Eumeta</taxon>
    </lineage>
</organism>
<name>A0A4C1VSH5_EUMVA</name>
<keyword evidence="2" id="KW-1185">Reference proteome</keyword>